<dbReference type="PANTHER" id="PTHR36919">
    <property type="entry name" value="BLR1215 PROTEIN"/>
    <property type="match status" value="1"/>
</dbReference>
<dbReference type="InterPro" id="IPR019223">
    <property type="entry name" value="DUF2147"/>
</dbReference>
<protein>
    <recommendedName>
        <fullName evidence="1">DUF2147 domain-containing protein</fullName>
    </recommendedName>
</protein>
<name>A0ABQ4PW03_9PROT</name>
<reference evidence="2" key="1">
    <citation type="submission" date="2021-05" db="EMBL/GenBank/DDBJ databases">
        <authorList>
            <person name="Tanabe Y."/>
        </authorList>
    </citation>
    <scope>NUCLEOTIDE SEQUENCE</scope>
    <source>
        <strain evidence="2">BOTRYCO-1</strain>
    </source>
</reference>
<dbReference type="PANTHER" id="PTHR36919:SF2">
    <property type="entry name" value="BLL6627 PROTEIN"/>
    <property type="match status" value="1"/>
</dbReference>
<comment type="caution">
    <text evidence="2">The sequence shown here is derived from an EMBL/GenBank/DDBJ whole genome shotgun (WGS) entry which is preliminary data.</text>
</comment>
<proteinExistence type="predicted"/>
<keyword evidence="3" id="KW-1185">Reference proteome</keyword>
<dbReference type="Proteomes" id="UP001161064">
    <property type="component" value="Unassembled WGS sequence"/>
</dbReference>
<evidence type="ECO:0000313" key="2">
    <source>
        <dbReference type="EMBL" id="GIU67167.1"/>
    </source>
</evidence>
<sequence>MRPDLLSMTTWLIVLVCATPAFAKDLIGTKWVTANGSGIIRLEPCGPKLCGKIIGPGPKADKNGAQTDVKNPNPALRSRPIVGLAILTGFSDQGKGKLTGGQIYDPIEGKTYRSEVRLKLDGKLEVKGCIGPICVSQIWTPLP</sequence>
<reference evidence="2" key="2">
    <citation type="journal article" date="2023" name="ISME Commun">
        <title>Characterization of a bloom-associated alphaproteobacterial lineage, 'Candidatus Phycosocius': insights into freshwater algal-bacterial interactions.</title>
        <authorList>
            <person name="Tanabe Y."/>
            <person name="Yamaguchi H."/>
            <person name="Yoshida M."/>
            <person name="Kai A."/>
            <person name="Okazaki Y."/>
        </authorList>
    </citation>
    <scope>NUCLEOTIDE SEQUENCE</scope>
    <source>
        <strain evidence="2">BOTRYCO-1</strain>
    </source>
</reference>
<evidence type="ECO:0000313" key="3">
    <source>
        <dbReference type="Proteomes" id="UP001161064"/>
    </source>
</evidence>
<dbReference type="EMBL" id="BPFZ01000007">
    <property type="protein sequence ID" value="GIU67167.1"/>
    <property type="molecule type" value="Genomic_DNA"/>
</dbReference>
<dbReference type="Pfam" id="PF09917">
    <property type="entry name" value="DUF2147"/>
    <property type="match status" value="1"/>
</dbReference>
<accession>A0ABQ4PW03</accession>
<organism evidence="2 3">
    <name type="scientific">Candidatus Phycosocius spiralis</name>
    <dbReference type="NCBI Taxonomy" id="2815099"/>
    <lineage>
        <taxon>Bacteria</taxon>
        <taxon>Pseudomonadati</taxon>
        <taxon>Pseudomonadota</taxon>
        <taxon>Alphaproteobacteria</taxon>
        <taxon>Caulobacterales</taxon>
        <taxon>Caulobacterales incertae sedis</taxon>
        <taxon>Candidatus Phycosocius</taxon>
    </lineage>
</organism>
<feature type="domain" description="DUF2147" evidence="1">
    <location>
        <begin position="30"/>
        <end position="140"/>
    </location>
</feature>
<gene>
    <name evidence="2" type="ORF">PsB1_1321</name>
</gene>
<dbReference type="Gene3D" id="2.40.128.520">
    <property type="match status" value="1"/>
</dbReference>
<evidence type="ECO:0000259" key="1">
    <source>
        <dbReference type="Pfam" id="PF09917"/>
    </source>
</evidence>
<dbReference type="RefSeq" id="WP_284359947.1">
    <property type="nucleotide sequence ID" value="NZ_BPFZ01000007.1"/>
</dbReference>